<dbReference type="EMBL" id="VMKJ01000026">
    <property type="protein sequence ID" value="TVO35089.1"/>
    <property type="molecule type" value="Genomic_DNA"/>
</dbReference>
<proteinExistence type="predicted"/>
<organism evidence="1 2">
    <name type="scientific">Vibrio algivorus</name>
    <dbReference type="NCBI Taxonomy" id="1667024"/>
    <lineage>
        <taxon>Bacteria</taxon>
        <taxon>Pseudomonadati</taxon>
        <taxon>Pseudomonadota</taxon>
        <taxon>Gammaproteobacteria</taxon>
        <taxon>Vibrionales</taxon>
        <taxon>Vibrionaceae</taxon>
        <taxon>Vibrio</taxon>
    </lineage>
</organism>
<evidence type="ECO:0000313" key="1">
    <source>
        <dbReference type="EMBL" id="TVO35089.1"/>
    </source>
</evidence>
<protein>
    <submittedName>
        <fullName evidence="1">Uncharacterized protein</fullName>
    </submittedName>
</protein>
<evidence type="ECO:0000313" key="2">
    <source>
        <dbReference type="Proteomes" id="UP000319828"/>
    </source>
</evidence>
<accession>A0A557P372</accession>
<reference evidence="1 2" key="1">
    <citation type="submission" date="2019-07" db="EMBL/GenBank/DDBJ databases">
        <title>The draft genome sequence of Vibrio algivorus M1486.</title>
        <authorList>
            <person name="Meng X."/>
        </authorList>
    </citation>
    <scope>NUCLEOTIDE SEQUENCE [LARGE SCALE GENOMIC DNA]</scope>
    <source>
        <strain evidence="1 2">M1486</strain>
    </source>
</reference>
<name>A0A557P372_9VIBR</name>
<dbReference type="Proteomes" id="UP000319828">
    <property type="component" value="Unassembled WGS sequence"/>
</dbReference>
<dbReference type="AlphaFoldDB" id="A0A557P372"/>
<sequence length="150" mass="16935">MRVRATIEEGYLFSIDYWERPHWYASGLAPMKITANGYTFSGYDNAPVQMIEGESFLDVVQPRTRAISCAADFLEEVGYTLNVYSGEFIKIDDIVPLPVRTISAVAQFRYEANHLPQLHYPVDDLKIVAIDGEFDLTTRVFKGGVSFGEI</sequence>
<dbReference type="RefSeq" id="WP_144388580.1">
    <property type="nucleotide sequence ID" value="NZ_CANNCB010000031.1"/>
</dbReference>
<gene>
    <name evidence="1" type="ORF">FOF44_12360</name>
</gene>
<comment type="caution">
    <text evidence="1">The sequence shown here is derived from an EMBL/GenBank/DDBJ whole genome shotgun (WGS) entry which is preliminary data.</text>
</comment>